<name>A0AA38K7Y7_9AGAR</name>
<evidence type="ECO:0000256" key="1">
    <source>
        <dbReference type="ARBA" id="ARBA00022664"/>
    </source>
</evidence>
<dbReference type="GO" id="GO:0008270">
    <property type="term" value="F:zinc ion binding"/>
    <property type="evidence" value="ECO:0007669"/>
    <property type="project" value="UniProtKB-KW"/>
</dbReference>
<evidence type="ECO:0000313" key="4">
    <source>
        <dbReference type="EMBL" id="KAJ3781014.1"/>
    </source>
</evidence>
<dbReference type="InterPro" id="IPR001878">
    <property type="entry name" value="Znf_CCHC"/>
</dbReference>
<keyword evidence="5" id="KW-1185">Reference proteome</keyword>
<dbReference type="InterPro" id="IPR036875">
    <property type="entry name" value="Znf_CCHC_sf"/>
</dbReference>
<reference evidence="4" key="1">
    <citation type="submission" date="2022-08" db="EMBL/GenBank/DDBJ databases">
        <authorList>
            <consortium name="DOE Joint Genome Institute"/>
            <person name="Min B."/>
            <person name="Riley R."/>
            <person name="Sierra-Patev S."/>
            <person name="Naranjo-Ortiz M."/>
            <person name="Looney B."/>
            <person name="Konkel Z."/>
            <person name="Slot J.C."/>
            <person name="Sakamoto Y."/>
            <person name="Steenwyk J.L."/>
            <person name="Rokas A."/>
            <person name="Carro J."/>
            <person name="Camarero S."/>
            <person name="Ferreira P."/>
            <person name="Molpeceres G."/>
            <person name="Ruiz-Duenas F.J."/>
            <person name="Serrano A."/>
            <person name="Henrissat B."/>
            <person name="Drula E."/>
            <person name="Hughes K.W."/>
            <person name="Mata J.L."/>
            <person name="Ishikawa N.K."/>
            <person name="Vargas-Isla R."/>
            <person name="Ushijima S."/>
            <person name="Smith C.A."/>
            <person name="Ahrendt S."/>
            <person name="Andreopoulos W."/>
            <person name="He G."/>
            <person name="Labutti K."/>
            <person name="Lipzen A."/>
            <person name="Ng V."/>
            <person name="Sandor L."/>
            <person name="Barry K."/>
            <person name="Martinez A.T."/>
            <person name="Xiao Y."/>
            <person name="Gibbons J.G."/>
            <person name="Terashima K."/>
            <person name="Hibbett D.S."/>
            <person name="Grigoriev I.V."/>
        </authorList>
    </citation>
    <scope>NUCLEOTIDE SEQUENCE</scope>
    <source>
        <strain evidence="4">TFB10291</strain>
    </source>
</reference>
<comment type="caution">
    <text evidence="4">The sequence shown here is derived from an EMBL/GenBank/DDBJ whole genome shotgun (WGS) entry which is preliminary data.</text>
</comment>
<dbReference type="GO" id="GO:0006397">
    <property type="term" value="P:mRNA processing"/>
    <property type="evidence" value="ECO:0007669"/>
    <property type="project" value="UniProtKB-KW"/>
</dbReference>
<proteinExistence type="predicted"/>
<dbReference type="Proteomes" id="UP001163798">
    <property type="component" value="Unassembled WGS sequence"/>
</dbReference>
<dbReference type="SUPFAM" id="SSF57756">
    <property type="entry name" value="Retrovirus zinc finger-like domains"/>
    <property type="match status" value="1"/>
</dbReference>
<dbReference type="GO" id="GO:0003676">
    <property type="term" value="F:nucleic acid binding"/>
    <property type="evidence" value="ECO:0007669"/>
    <property type="project" value="InterPro"/>
</dbReference>
<sequence length="118" mass="13386">NDVNAANKLLLSGAIVSNKRVEAAKTMKEEIRCFKCQRFGHIAERCPEGDKITCGKCGEEHSTTDCYSEKRHCVNCGIDGHASTDRDCAAFQRRCDSLNRRMPTNQLPFFPSNEEWTW</sequence>
<dbReference type="Gene3D" id="4.10.60.10">
    <property type="entry name" value="Zinc finger, CCHC-type"/>
    <property type="match status" value="1"/>
</dbReference>
<keyword evidence="1" id="KW-0507">mRNA processing</keyword>
<dbReference type="AlphaFoldDB" id="A0AA38K7Y7"/>
<evidence type="ECO:0000256" key="2">
    <source>
        <dbReference type="PROSITE-ProRule" id="PRU00047"/>
    </source>
</evidence>
<protein>
    <recommendedName>
        <fullName evidence="3">CCHC-type domain-containing protein</fullName>
    </recommendedName>
</protein>
<feature type="domain" description="CCHC-type" evidence="3">
    <location>
        <begin position="32"/>
        <end position="48"/>
    </location>
</feature>
<evidence type="ECO:0000313" key="5">
    <source>
        <dbReference type="Proteomes" id="UP001163798"/>
    </source>
</evidence>
<keyword evidence="2" id="KW-0863">Zinc-finger</keyword>
<accession>A0AA38K7Y7</accession>
<keyword evidence="2" id="KW-0479">Metal-binding</keyword>
<dbReference type="PROSITE" id="PS50158">
    <property type="entry name" value="ZF_CCHC"/>
    <property type="match status" value="1"/>
</dbReference>
<feature type="non-terminal residue" evidence="4">
    <location>
        <position position="118"/>
    </location>
</feature>
<evidence type="ECO:0000259" key="3">
    <source>
        <dbReference type="PROSITE" id="PS50158"/>
    </source>
</evidence>
<dbReference type="SMART" id="SM00343">
    <property type="entry name" value="ZnF_C2HC"/>
    <property type="match status" value="3"/>
</dbReference>
<keyword evidence="2" id="KW-0862">Zinc</keyword>
<gene>
    <name evidence="4" type="ORF">GGU10DRAFT_232928</name>
</gene>
<dbReference type="Pfam" id="PF00098">
    <property type="entry name" value="zf-CCHC"/>
    <property type="match status" value="1"/>
</dbReference>
<feature type="non-terminal residue" evidence="4">
    <location>
        <position position="1"/>
    </location>
</feature>
<organism evidence="4 5">
    <name type="scientific">Lentinula aff. detonsa</name>
    <dbReference type="NCBI Taxonomy" id="2804958"/>
    <lineage>
        <taxon>Eukaryota</taxon>
        <taxon>Fungi</taxon>
        <taxon>Dikarya</taxon>
        <taxon>Basidiomycota</taxon>
        <taxon>Agaricomycotina</taxon>
        <taxon>Agaricomycetes</taxon>
        <taxon>Agaricomycetidae</taxon>
        <taxon>Agaricales</taxon>
        <taxon>Marasmiineae</taxon>
        <taxon>Omphalotaceae</taxon>
        <taxon>Lentinula</taxon>
    </lineage>
</organism>
<dbReference type="EMBL" id="MU793614">
    <property type="protein sequence ID" value="KAJ3781014.1"/>
    <property type="molecule type" value="Genomic_DNA"/>
</dbReference>